<comment type="caution">
    <text evidence="1">The sequence shown here is derived from an EMBL/GenBank/DDBJ whole genome shotgun (WGS) entry which is preliminary data.</text>
</comment>
<dbReference type="GO" id="GO:0048364">
    <property type="term" value="P:root development"/>
    <property type="evidence" value="ECO:0007669"/>
    <property type="project" value="InterPro"/>
</dbReference>
<organism evidence="1 2">
    <name type="scientific">Heracleum sosnowskyi</name>
    <dbReference type="NCBI Taxonomy" id="360622"/>
    <lineage>
        <taxon>Eukaryota</taxon>
        <taxon>Viridiplantae</taxon>
        <taxon>Streptophyta</taxon>
        <taxon>Embryophyta</taxon>
        <taxon>Tracheophyta</taxon>
        <taxon>Spermatophyta</taxon>
        <taxon>Magnoliopsida</taxon>
        <taxon>eudicotyledons</taxon>
        <taxon>Gunneridae</taxon>
        <taxon>Pentapetalae</taxon>
        <taxon>asterids</taxon>
        <taxon>campanulids</taxon>
        <taxon>Apiales</taxon>
        <taxon>Apiaceae</taxon>
        <taxon>Apioideae</taxon>
        <taxon>apioid superclade</taxon>
        <taxon>Tordylieae</taxon>
        <taxon>Tordyliinae</taxon>
        <taxon>Heracleum</taxon>
    </lineage>
</organism>
<keyword evidence="2" id="KW-1185">Reference proteome</keyword>
<dbReference type="PANTHER" id="PTHR33070">
    <property type="entry name" value="OS06G0725500 PROTEIN"/>
    <property type="match status" value="1"/>
</dbReference>
<dbReference type="Pfam" id="PF03087">
    <property type="entry name" value="BPS1"/>
    <property type="match status" value="1"/>
</dbReference>
<protein>
    <submittedName>
        <fullName evidence="1">DUF241 domain-containing protein</fullName>
    </submittedName>
</protein>
<sequence length="287" mass="32254">MASSSGSTNNYHVRSISLPCRSHPAIIRVKEELHKLKTLETSCCQTSEEICNSLSGLADLYDCTNDILGLQFTQEAALIDHLLDGSVRLLDICGGTRDLVSQIKEHTRELDSSIRRRKGDKSIESSIAKFNSFRRQTKKEAKRLTASLKQIKKQFEALPMLDLDQKHSSVIGLLTEVGLSSISIYQSLLMFVMVPVSKPKGRWSVITKMIHAERVSCEEKIENVNELERIDVALISLCTSSNGEKIESAQRGLVTLETHFEGMESNLECLFRRLIKTRTLFLNMASH</sequence>
<dbReference type="GO" id="GO:0048367">
    <property type="term" value="P:shoot system development"/>
    <property type="evidence" value="ECO:0007669"/>
    <property type="project" value="InterPro"/>
</dbReference>
<reference evidence="1" key="1">
    <citation type="submission" date="2023-02" db="EMBL/GenBank/DDBJ databases">
        <title>Genome of toxic invasive species Heracleum sosnowskyi carries increased number of genes despite the absence of recent whole-genome duplications.</title>
        <authorList>
            <person name="Schelkunov M."/>
            <person name="Shtratnikova V."/>
            <person name="Makarenko M."/>
            <person name="Klepikova A."/>
            <person name="Omelchenko D."/>
            <person name="Novikova G."/>
            <person name="Obukhova E."/>
            <person name="Bogdanov V."/>
            <person name="Penin A."/>
            <person name="Logacheva M."/>
        </authorList>
    </citation>
    <scope>NUCLEOTIDE SEQUENCE</scope>
    <source>
        <strain evidence="1">Hsosn_3</strain>
        <tissue evidence="1">Leaf</tissue>
    </source>
</reference>
<evidence type="ECO:0000313" key="1">
    <source>
        <dbReference type="EMBL" id="KAK1378046.1"/>
    </source>
</evidence>
<name>A0AAD8MLS2_9APIA</name>
<proteinExistence type="predicted"/>
<dbReference type="InterPro" id="IPR004320">
    <property type="entry name" value="BPS1_pln"/>
</dbReference>
<dbReference type="Proteomes" id="UP001237642">
    <property type="component" value="Unassembled WGS sequence"/>
</dbReference>
<gene>
    <name evidence="1" type="ORF">POM88_024790</name>
</gene>
<evidence type="ECO:0000313" key="2">
    <source>
        <dbReference type="Proteomes" id="UP001237642"/>
    </source>
</evidence>
<accession>A0AAD8MLS2</accession>
<reference evidence="1" key="2">
    <citation type="submission" date="2023-05" db="EMBL/GenBank/DDBJ databases">
        <authorList>
            <person name="Schelkunov M.I."/>
        </authorList>
    </citation>
    <scope>NUCLEOTIDE SEQUENCE</scope>
    <source>
        <strain evidence="1">Hsosn_3</strain>
        <tissue evidence="1">Leaf</tissue>
    </source>
</reference>
<dbReference type="AlphaFoldDB" id="A0AAD8MLS2"/>
<dbReference type="EMBL" id="JAUIZM010000006">
    <property type="protein sequence ID" value="KAK1378046.1"/>
    <property type="molecule type" value="Genomic_DNA"/>
</dbReference>
<dbReference type="PANTHER" id="PTHR33070:SF109">
    <property type="entry name" value="DOMAIN PROTEIN, PUTATIVE (DUF241)-RELATED"/>
    <property type="match status" value="1"/>
</dbReference>